<dbReference type="AlphaFoldDB" id="A0A1I6D2R1"/>
<sequence length="79" mass="7852">MVAIGLMPLAGCMEGMPAGGSGGAAAIPAGPTEYMVINGRMGFETCRQAGGLIISDPGNAMVACDPTVKAPIVVETEDL</sequence>
<organism evidence="1 2">
    <name type="scientific">Poseidonocella sedimentorum</name>
    <dbReference type="NCBI Taxonomy" id="871652"/>
    <lineage>
        <taxon>Bacteria</taxon>
        <taxon>Pseudomonadati</taxon>
        <taxon>Pseudomonadota</taxon>
        <taxon>Alphaproteobacteria</taxon>
        <taxon>Rhodobacterales</taxon>
        <taxon>Roseobacteraceae</taxon>
        <taxon>Poseidonocella</taxon>
    </lineage>
</organism>
<reference evidence="1 2" key="1">
    <citation type="submission" date="2016-10" db="EMBL/GenBank/DDBJ databases">
        <authorList>
            <person name="de Groot N.N."/>
        </authorList>
    </citation>
    <scope>NUCLEOTIDE SEQUENCE [LARGE SCALE GENOMIC DNA]</scope>
    <source>
        <strain evidence="2">KMM 9023,NRIC 0796,JCM 17311,KCTC 23692</strain>
    </source>
</reference>
<name>A0A1I6D2R1_9RHOB</name>
<dbReference type="EMBL" id="FOYI01000002">
    <property type="protein sequence ID" value="SFQ99623.1"/>
    <property type="molecule type" value="Genomic_DNA"/>
</dbReference>
<gene>
    <name evidence="1" type="ORF">SAMN04515673_1025</name>
</gene>
<protein>
    <submittedName>
        <fullName evidence="1">Uncharacterized protein</fullName>
    </submittedName>
</protein>
<evidence type="ECO:0000313" key="2">
    <source>
        <dbReference type="Proteomes" id="UP000199302"/>
    </source>
</evidence>
<dbReference type="OrthoDB" id="7652215at2"/>
<proteinExistence type="predicted"/>
<evidence type="ECO:0000313" key="1">
    <source>
        <dbReference type="EMBL" id="SFQ99623.1"/>
    </source>
</evidence>
<accession>A0A1I6D2R1</accession>
<keyword evidence="2" id="KW-1185">Reference proteome</keyword>
<dbReference type="Proteomes" id="UP000199302">
    <property type="component" value="Unassembled WGS sequence"/>
</dbReference>
<dbReference type="RefSeq" id="WP_143104089.1">
    <property type="nucleotide sequence ID" value="NZ_FOYI01000002.1"/>
</dbReference>